<dbReference type="GO" id="GO:0005737">
    <property type="term" value="C:cytoplasm"/>
    <property type="evidence" value="ECO:0007669"/>
    <property type="project" value="UniProtKB-SubCell"/>
</dbReference>
<evidence type="ECO:0000256" key="2">
    <source>
        <dbReference type="ARBA" id="ARBA00022908"/>
    </source>
</evidence>
<comment type="caution">
    <text evidence="4">The sequence shown here is derived from an EMBL/GenBank/DDBJ whole genome shotgun (WGS) entry which is preliminary data.</text>
</comment>
<evidence type="ECO:0000313" key="4">
    <source>
        <dbReference type="EMBL" id="OIQ98489.1"/>
    </source>
</evidence>
<name>A0A1J5RS17_9ZZZZ</name>
<evidence type="ECO:0000256" key="1">
    <source>
        <dbReference type="ARBA" id="ARBA00004496"/>
    </source>
</evidence>
<dbReference type="PANTHER" id="PTHR30349">
    <property type="entry name" value="PHAGE INTEGRASE-RELATED"/>
    <property type="match status" value="1"/>
</dbReference>
<dbReference type="InterPro" id="IPR050090">
    <property type="entry name" value="Tyrosine_recombinase_XerCD"/>
</dbReference>
<keyword evidence="3" id="KW-0233">DNA recombination</keyword>
<organism evidence="4">
    <name type="scientific">mine drainage metagenome</name>
    <dbReference type="NCBI Taxonomy" id="410659"/>
    <lineage>
        <taxon>unclassified sequences</taxon>
        <taxon>metagenomes</taxon>
        <taxon>ecological metagenomes</taxon>
    </lineage>
</organism>
<dbReference type="InterPro" id="IPR011010">
    <property type="entry name" value="DNA_brk_join_enz"/>
</dbReference>
<gene>
    <name evidence="4" type="ORF">GALL_194640</name>
</gene>
<dbReference type="GO" id="GO:0003677">
    <property type="term" value="F:DNA binding"/>
    <property type="evidence" value="ECO:0007669"/>
    <property type="project" value="InterPro"/>
</dbReference>
<dbReference type="GO" id="GO:0015074">
    <property type="term" value="P:DNA integration"/>
    <property type="evidence" value="ECO:0007669"/>
    <property type="project" value="UniProtKB-KW"/>
</dbReference>
<keyword evidence="2" id="KW-0229">DNA integration</keyword>
<sequence length="1859" mass="208860">MPNGTPAHYTPIAVDEPIDFASKLESTSSELLTSALPKGWEAALAWSKSCGVLNELLVLLDATLAWDHPNVFGNLLSHISSPICMEMLEESAQTEFAAKVLWKLAFAASKKPTILPQYPRLTDKVAASKQFKGDTPTLYIIALIVERSPPGTMADREWFFTLRLWVLTHAINRAKHENIQDQHLRLVAQKIRLGCAEADNWRKLFLSLRTTALDFDALNRHLSHKSEKLISAHSLKSTEIQVLRTLIKVANRESSQDATTHVKPRYLDTAKLLADKLDKISRPEFRTIIEDDDQSPGAAEYIQASEDGESDDLAQTKTDETRSYAHQRLRSTGILLYDSEDLQHLPWSWGRPNRFEMSRLDEWTTQNLTSSDEKVSTLAGVTWIAGHSGRSMRRALDIKITAEISSEWCLHPNCRTLMRLPPQRIPGWDPETDEDKAWVTPMATSNTLHLPDEVAHVFQERLKRMPDASCIGELWDTSWENSPESAFRAQLKHDIPRLTPGMLGSVLPQRIFSASGDATFARLLSSHPNSALPGASSYAAWTTIQVGQALTGQDENPRPHLVPETINAIGSRLDPIEELLVQAIHQASKKLDVLRHDGNPLAFHNAYVAYLTVALLAATGGRPIIDPFETIAHFDFQQSFVFINDKVSGKLRQGRLVPLPQELCELIQSYYLPHLAKLALALQEANPILANEISILATGKLCSSMPFLFFMSPEITWTSVSEKEITRLGLFNWPLPLNLFRHRLATRLRREFVNPEIIDSILGHGESGATTHGDYSFRIWIRDMSATRLSLEKAFRELGFLFINSWDGAPPQIAPTSRSENVDAYFSETISFGSKAREQNRKVQMFSTIRDARLQLEQFLGTRSLADLTEDEIDVLTRKLLFKGDGLPHPSGFLKYQYLMRRIERLWKKKGKRVRLTKRFMPRIQEESPFTEFAPGAMAIFHELQENMAAISKSIRPGKLSLRDCSVIAAVLLCIENRISSKVILGDVLRARNFWLANLKGVFYFEHSSRLSTSETEAPVQRFQISTLSAVLIDRLLDSKNVLAARQPIPDFLHPFVDILANTERFAEITSADELINVLGPIVAQVNSITDPGILAGYRDGRVKSYSLKRQDWLRAELGYAVQVPARSTPDVDEKSAVRSPHRKPVSATALISQSSVDDFAALQIGARSALNKVSDLLATYQSILPTKVTAKDRESLARKLRDIAEDKTHSTSSAIQLLVRWAQSLVHRPKGSGFINVKSIGRYLVALSPSFDAVGYAADLLKMDDEDVTIFYSEVLETSKERKVVDTQYVARCLVDFHRWAKKKYAIEEPAWEELPETYAAAGVSPGLITEKEYQDALLLLLRLPENRLRHRLAPAVLLLLCYRFGLRGSEALGLLRSDVVMLEETMVVLVQNNRFRNLKTVTSRRQVPLVFSLSGTEKRLLDQWLAEFAATHGSNGNAPLFFAEGTGQPLMAIGPIKFAAISVLKLVTYNSSTNLHHARHTAANFVGLGVSHLKLDMWIHAGTRSGQSTINIEQILLSKPQSRSRMWAVSRFLGHVRGQTTCGSYLHFFGDWANSLFQPITSHQCSTRLVNATYLDDLPRIATIETDLLDSLTPKFEGPTPLRMLKWLHLIAQGQSGTASGAALTLDPKFVEESLGYVTSIGKKIRLSQKRESQLSAANDSEEKNPMEFLHRIKEPAWQRLLHCFVEAELEPNVIPSSTPSIPLTDLIMMVGATRQLLMWNDEHFLLMRSLLDYFNIDDGRFNLVRSNTANSRILDLVSKYRFRSLSQLEAAKAFLEFRKKKRIAKELEVGESEGTSKSQRKVRNSTIQLDSALAGEFQVLKRCAFLLAESDDFTIRNSVEFVVVFTAFTLSVRTLH</sequence>
<dbReference type="GO" id="GO:0006310">
    <property type="term" value="P:DNA recombination"/>
    <property type="evidence" value="ECO:0007669"/>
    <property type="project" value="UniProtKB-KW"/>
</dbReference>
<dbReference type="PANTHER" id="PTHR30349:SF77">
    <property type="entry name" value="TYROSINE RECOMBINASE XERC"/>
    <property type="match status" value="1"/>
</dbReference>
<reference evidence="4" key="1">
    <citation type="submission" date="2016-10" db="EMBL/GenBank/DDBJ databases">
        <title>Sequence of Gallionella enrichment culture.</title>
        <authorList>
            <person name="Poehlein A."/>
            <person name="Muehling M."/>
            <person name="Daniel R."/>
        </authorList>
    </citation>
    <scope>NUCLEOTIDE SEQUENCE</scope>
</reference>
<dbReference type="InterPro" id="IPR013762">
    <property type="entry name" value="Integrase-like_cat_sf"/>
</dbReference>
<dbReference type="EMBL" id="MLJW01000118">
    <property type="protein sequence ID" value="OIQ98489.1"/>
    <property type="molecule type" value="Genomic_DNA"/>
</dbReference>
<proteinExistence type="predicted"/>
<accession>A0A1J5RS17</accession>
<dbReference type="SUPFAM" id="SSF56349">
    <property type="entry name" value="DNA breaking-rejoining enzymes"/>
    <property type="match status" value="2"/>
</dbReference>
<comment type="subcellular location">
    <subcellularLocation>
        <location evidence="1">Cytoplasm</location>
    </subcellularLocation>
</comment>
<protein>
    <submittedName>
        <fullName evidence="4">Phage integrase family protein</fullName>
    </submittedName>
</protein>
<dbReference type="Gene3D" id="1.10.443.10">
    <property type="entry name" value="Intergrase catalytic core"/>
    <property type="match status" value="2"/>
</dbReference>
<evidence type="ECO:0000256" key="3">
    <source>
        <dbReference type="ARBA" id="ARBA00023172"/>
    </source>
</evidence>